<evidence type="ECO:0000313" key="8">
    <source>
        <dbReference type="EMBL" id="PWJ92153.1"/>
    </source>
</evidence>
<dbReference type="Gene3D" id="2.20.28.10">
    <property type="match status" value="1"/>
</dbReference>
<evidence type="ECO:0000256" key="5">
    <source>
        <dbReference type="ARBA" id="ARBA00023004"/>
    </source>
</evidence>
<keyword evidence="3" id="KW-0479">Metal-binding</keyword>
<dbReference type="PROSITE" id="PS50905">
    <property type="entry name" value="FERRITIN_LIKE"/>
    <property type="match status" value="1"/>
</dbReference>
<proteinExistence type="predicted"/>
<dbReference type="SUPFAM" id="SSF47240">
    <property type="entry name" value="Ferritin-like"/>
    <property type="match status" value="1"/>
</dbReference>
<feature type="domain" description="Rubredoxin-like" evidence="6">
    <location>
        <begin position="146"/>
        <end position="180"/>
    </location>
</feature>
<dbReference type="InterPro" id="IPR052364">
    <property type="entry name" value="Rubrerythrin"/>
</dbReference>
<feature type="domain" description="Ferritin-like diiron" evidence="7">
    <location>
        <begin position="1"/>
        <end position="139"/>
    </location>
</feature>
<reference evidence="8 9" key="1">
    <citation type="submission" date="2018-05" db="EMBL/GenBank/DDBJ databases">
        <title>Genomic Encyclopedia of Type Strains, Phase IV (KMG-IV): sequencing the most valuable type-strain genomes for metagenomic binning, comparative biology and taxonomic classification.</title>
        <authorList>
            <person name="Goeker M."/>
        </authorList>
    </citation>
    <scope>NUCLEOTIDE SEQUENCE [LARGE SCALE GENOMIC DNA]</scope>
    <source>
        <strain evidence="8 9">DSM 24906</strain>
    </source>
</reference>
<evidence type="ECO:0000256" key="1">
    <source>
        <dbReference type="ARBA" id="ARBA00001965"/>
    </source>
</evidence>
<dbReference type="Pfam" id="PF02915">
    <property type="entry name" value="Rubrerythrin"/>
    <property type="match status" value="1"/>
</dbReference>
<evidence type="ECO:0000256" key="3">
    <source>
        <dbReference type="ARBA" id="ARBA00022723"/>
    </source>
</evidence>
<evidence type="ECO:0000256" key="4">
    <source>
        <dbReference type="ARBA" id="ARBA00022982"/>
    </source>
</evidence>
<gene>
    <name evidence="8" type="ORF">C7380_10936</name>
</gene>
<sequence>MSTNQNLIRAFFIESKNMNLFDYFSSRAKKDGYISIENIFQEFSFHERSHAKNFLRLINTSDTLENFNYNHIPIASTLENLKMMIDEKEKIIDLYLKYSKIADEEKNQKACVKFKTIVKAHEYHIKVLKELVENIINQEFFSSSEKIFWKCLKCGYIYEGTNPPEICPACGHDKSYFVKIK</sequence>
<dbReference type="InterPro" id="IPR009078">
    <property type="entry name" value="Ferritin-like_SF"/>
</dbReference>
<dbReference type="SUPFAM" id="SSF57802">
    <property type="entry name" value="Rubredoxin-like"/>
    <property type="match status" value="1"/>
</dbReference>
<dbReference type="Gene3D" id="1.20.1260.10">
    <property type="match status" value="1"/>
</dbReference>
<keyword evidence="4" id="KW-0249">Electron transport</keyword>
<dbReference type="EMBL" id="QGGI01000009">
    <property type="protein sequence ID" value="PWJ92153.1"/>
    <property type="molecule type" value="Genomic_DNA"/>
</dbReference>
<evidence type="ECO:0000259" key="7">
    <source>
        <dbReference type="PROSITE" id="PS50905"/>
    </source>
</evidence>
<dbReference type="PANTHER" id="PTHR43865">
    <property type="entry name" value="RUBRERYTHRIN-RELATED"/>
    <property type="match status" value="1"/>
</dbReference>
<dbReference type="InterPro" id="IPR024934">
    <property type="entry name" value="Rubredoxin-like_dom"/>
</dbReference>
<evidence type="ECO:0000259" key="6">
    <source>
        <dbReference type="PROSITE" id="PS50903"/>
    </source>
</evidence>
<dbReference type="RefSeq" id="WP_109604878.1">
    <property type="nucleotide sequence ID" value="NZ_QGGI01000009.1"/>
</dbReference>
<keyword evidence="5" id="KW-0408">Iron</keyword>
<accession>A0AA45HIF8</accession>
<dbReference type="PANTHER" id="PTHR43865:SF1">
    <property type="entry name" value="RUBRERYTHRIN-RELATED"/>
    <property type="match status" value="1"/>
</dbReference>
<dbReference type="CDD" id="cd01041">
    <property type="entry name" value="Rubrerythrin"/>
    <property type="match status" value="1"/>
</dbReference>
<dbReference type="InterPro" id="IPR003251">
    <property type="entry name" value="Rr_diiron-bd_dom"/>
</dbReference>
<comment type="caution">
    <text evidence="8">The sequence shown here is derived from an EMBL/GenBank/DDBJ whole genome shotgun (WGS) entry which is preliminary data.</text>
</comment>
<dbReference type="InterPro" id="IPR012347">
    <property type="entry name" value="Ferritin-like"/>
</dbReference>
<evidence type="ECO:0000313" key="9">
    <source>
        <dbReference type="Proteomes" id="UP000245921"/>
    </source>
</evidence>
<keyword evidence="9" id="KW-1185">Reference proteome</keyword>
<dbReference type="GO" id="GO:0016491">
    <property type="term" value="F:oxidoreductase activity"/>
    <property type="evidence" value="ECO:0007669"/>
    <property type="project" value="InterPro"/>
</dbReference>
<evidence type="ECO:0000256" key="2">
    <source>
        <dbReference type="ARBA" id="ARBA00022448"/>
    </source>
</evidence>
<organism evidence="8 9">
    <name type="scientific">Oceanotoga teriensis</name>
    <dbReference type="NCBI Taxonomy" id="515440"/>
    <lineage>
        <taxon>Bacteria</taxon>
        <taxon>Thermotogati</taxon>
        <taxon>Thermotogota</taxon>
        <taxon>Thermotogae</taxon>
        <taxon>Petrotogales</taxon>
        <taxon>Petrotogaceae</taxon>
        <taxon>Oceanotoga</taxon>
    </lineage>
</organism>
<dbReference type="GO" id="GO:0005506">
    <property type="term" value="F:iron ion binding"/>
    <property type="evidence" value="ECO:0007669"/>
    <property type="project" value="InterPro"/>
</dbReference>
<comment type="cofactor">
    <cofactor evidence="1">
        <name>Fe(3+)</name>
        <dbReference type="ChEBI" id="CHEBI:29034"/>
    </cofactor>
</comment>
<dbReference type="InterPro" id="IPR048574">
    <property type="entry name" value="RUBY_RBDX"/>
</dbReference>
<dbReference type="PROSITE" id="PS50903">
    <property type="entry name" value="RUBREDOXIN_LIKE"/>
    <property type="match status" value="1"/>
</dbReference>
<dbReference type="Pfam" id="PF21349">
    <property type="entry name" value="RUBY_RBDX"/>
    <property type="match status" value="1"/>
</dbReference>
<dbReference type="Proteomes" id="UP000245921">
    <property type="component" value="Unassembled WGS sequence"/>
</dbReference>
<keyword evidence="2" id="KW-0813">Transport</keyword>
<dbReference type="AlphaFoldDB" id="A0AA45HIF8"/>
<dbReference type="CDD" id="cd00729">
    <property type="entry name" value="rubredoxin_SM"/>
    <property type="match status" value="1"/>
</dbReference>
<name>A0AA45HIF8_9BACT</name>
<dbReference type="InterPro" id="IPR009040">
    <property type="entry name" value="Ferritin-like_diiron"/>
</dbReference>
<protein>
    <submittedName>
        <fullName evidence="8">Rubrerythrin</fullName>
    </submittedName>
</protein>